<dbReference type="SMART" id="SM00387">
    <property type="entry name" value="HATPase_c"/>
    <property type="match status" value="1"/>
</dbReference>
<feature type="domain" description="Histidine kinase" evidence="12">
    <location>
        <begin position="237"/>
        <end position="446"/>
    </location>
</feature>
<dbReference type="Gene3D" id="1.10.287.130">
    <property type="match status" value="1"/>
</dbReference>
<feature type="transmembrane region" description="Helical" evidence="11">
    <location>
        <begin position="12"/>
        <end position="35"/>
    </location>
</feature>
<dbReference type="InterPro" id="IPR005467">
    <property type="entry name" value="His_kinase_dom"/>
</dbReference>
<evidence type="ECO:0000256" key="10">
    <source>
        <dbReference type="ARBA" id="ARBA00023136"/>
    </source>
</evidence>
<keyword evidence="8 11" id="KW-1133">Transmembrane helix</keyword>
<dbReference type="CDD" id="cd00075">
    <property type="entry name" value="HATPase"/>
    <property type="match status" value="1"/>
</dbReference>
<keyword evidence="7 14" id="KW-0418">Kinase</keyword>
<dbReference type="AlphaFoldDB" id="A0A9D2N5N3"/>
<dbReference type="GO" id="GO:0000155">
    <property type="term" value="F:phosphorelay sensor kinase activity"/>
    <property type="evidence" value="ECO:0007669"/>
    <property type="project" value="InterPro"/>
</dbReference>
<dbReference type="Pfam" id="PF00512">
    <property type="entry name" value="HisKA"/>
    <property type="match status" value="1"/>
</dbReference>
<dbReference type="PANTHER" id="PTHR45528:SF8">
    <property type="entry name" value="HISTIDINE KINASE"/>
    <property type="match status" value="1"/>
</dbReference>
<proteinExistence type="predicted"/>
<dbReference type="Proteomes" id="UP000823893">
    <property type="component" value="Unassembled WGS sequence"/>
</dbReference>
<dbReference type="PROSITE" id="PS50885">
    <property type="entry name" value="HAMP"/>
    <property type="match status" value="1"/>
</dbReference>
<reference evidence="14" key="2">
    <citation type="submission" date="2021-04" db="EMBL/GenBank/DDBJ databases">
        <authorList>
            <person name="Gilroy R."/>
        </authorList>
    </citation>
    <scope>NUCLEOTIDE SEQUENCE</scope>
    <source>
        <strain evidence="14">ChiSxjej6B18-287</strain>
    </source>
</reference>
<comment type="subcellular location">
    <subcellularLocation>
        <location evidence="2">Membrane</location>
        <topology evidence="2">Multi-pass membrane protein</topology>
    </subcellularLocation>
</comment>
<dbReference type="EMBL" id="DWWV01000147">
    <property type="protein sequence ID" value="HJC11331.1"/>
    <property type="molecule type" value="Genomic_DNA"/>
</dbReference>
<comment type="caution">
    <text evidence="14">The sequence shown here is derived from an EMBL/GenBank/DDBJ whole genome shotgun (WGS) entry which is preliminary data.</text>
</comment>
<keyword evidence="10 11" id="KW-0472">Membrane</keyword>
<evidence type="ECO:0000256" key="3">
    <source>
        <dbReference type="ARBA" id="ARBA00012438"/>
    </source>
</evidence>
<evidence type="ECO:0000259" key="13">
    <source>
        <dbReference type="PROSITE" id="PS50885"/>
    </source>
</evidence>
<comment type="catalytic activity">
    <reaction evidence="1">
        <text>ATP + protein L-histidine = ADP + protein N-phospho-L-histidine.</text>
        <dbReference type="EC" id="2.7.13.3"/>
    </reaction>
</comment>
<sequence length="446" mass="50076">MAKRQGSLSLSFVLLRFALVMLGCMLLCCLFWLAVQSGLQTAGIIYHGSVSNQQVEEMLEDHPAAFVTPGEDFLAEYALFDPNGAVLETNTEGNKLDSLREFFQTVPQDVHIVRYTYEDRSTLVIHWYYRREFTDPALRTLLPPFEYLWFFTLGGALILCLILNTLWLRRYLASRLRLFGEVSQKVGAQELDFIVPQAGIREYDQALDAMEHMREALYRSLSSQWAAQQEREGEIAALAHDLKTPLTLIRGNAELLLEDNLPEDSRKMAETIAASSQRAEGYVAGLLEACAGTEEEFQSCDLVLLFEELWKNALPLAAAKEVSLKRKSSLRGTASLQKEHFLRALGNLIENAIEHTPKGGNVYLNGSMTENGWQITILDEGPGFTREALVHGTERLWRGDTSRSFDGHKGLGLWIANQIIKNHSGDLELSNWTSGGMVTVKLQTTK</sequence>
<dbReference type="InterPro" id="IPR050398">
    <property type="entry name" value="HssS/ArlS-like"/>
</dbReference>
<reference evidence="14" key="1">
    <citation type="journal article" date="2021" name="PeerJ">
        <title>Extensive microbial diversity within the chicken gut microbiome revealed by metagenomics and culture.</title>
        <authorList>
            <person name="Gilroy R."/>
            <person name="Ravi A."/>
            <person name="Getino M."/>
            <person name="Pursley I."/>
            <person name="Horton D.L."/>
            <person name="Alikhan N.F."/>
            <person name="Baker D."/>
            <person name="Gharbi K."/>
            <person name="Hall N."/>
            <person name="Watson M."/>
            <person name="Adriaenssens E.M."/>
            <person name="Foster-Nyarko E."/>
            <person name="Jarju S."/>
            <person name="Secka A."/>
            <person name="Antonio M."/>
            <person name="Oren A."/>
            <person name="Chaudhuri R.R."/>
            <person name="La Ragione R."/>
            <person name="Hildebrand F."/>
            <person name="Pallen M.J."/>
        </authorList>
    </citation>
    <scope>NUCLEOTIDE SEQUENCE</scope>
    <source>
        <strain evidence="14">ChiSxjej6B18-287</strain>
    </source>
</reference>
<keyword evidence="5" id="KW-0808">Transferase</keyword>
<evidence type="ECO:0000256" key="9">
    <source>
        <dbReference type="ARBA" id="ARBA00023012"/>
    </source>
</evidence>
<name>A0A9D2N5N3_9FIRM</name>
<dbReference type="GO" id="GO:0005886">
    <property type="term" value="C:plasma membrane"/>
    <property type="evidence" value="ECO:0007669"/>
    <property type="project" value="TreeGrafter"/>
</dbReference>
<evidence type="ECO:0000256" key="4">
    <source>
        <dbReference type="ARBA" id="ARBA00022553"/>
    </source>
</evidence>
<dbReference type="InterPro" id="IPR003661">
    <property type="entry name" value="HisK_dim/P_dom"/>
</dbReference>
<dbReference type="SUPFAM" id="SSF55874">
    <property type="entry name" value="ATPase domain of HSP90 chaperone/DNA topoisomerase II/histidine kinase"/>
    <property type="match status" value="1"/>
</dbReference>
<evidence type="ECO:0000256" key="1">
    <source>
        <dbReference type="ARBA" id="ARBA00000085"/>
    </source>
</evidence>
<evidence type="ECO:0000256" key="8">
    <source>
        <dbReference type="ARBA" id="ARBA00022989"/>
    </source>
</evidence>
<dbReference type="Pfam" id="PF02518">
    <property type="entry name" value="HATPase_c"/>
    <property type="match status" value="1"/>
</dbReference>
<dbReference type="CDD" id="cd00082">
    <property type="entry name" value="HisKA"/>
    <property type="match status" value="1"/>
</dbReference>
<evidence type="ECO:0000256" key="7">
    <source>
        <dbReference type="ARBA" id="ARBA00022777"/>
    </source>
</evidence>
<keyword evidence="6 11" id="KW-0812">Transmembrane</keyword>
<feature type="domain" description="HAMP" evidence="13">
    <location>
        <begin position="170"/>
        <end position="222"/>
    </location>
</feature>
<gene>
    <name evidence="14" type="ORF">H9935_11100</name>
</gene>
<evidence type="ECO:0000256" key="5">
    <source>
        <dbReference type="ARBA" id="ARBA00022679"/>
    </source>
</evidence>
<dbReference type="EC" id="2.7.13.3" evidence="3"/>
<protein>
    <recommendedName>
        <fullName evidence="3">histidine kinase</fullName>
        <ecNumber evidence="3">2.7.13.3</ecNumber>
    </recommendedName>
</protein>
<evidence type="ECO:0000256" key="6">
    <source>
        <dbReference type="ARBA" id="ARBA00022692"/>
    </source>
</evidence>
<dbReference type="InterPro" id="IPR003594">
    <property type="entry name" value="HATPase_dom"/>
</dbReference>
<evidence type="ECO:0000256" key="11">
    <source>
        <dbReference type="SAM" id="Phobius"/>
    </source>
</evidence>
<evidence type="ECO:0000256" key="2">
    <source>
        <dbReference type="ARBA" id="ARBA00004141"/>
    </source>
</evidence>
<dbReference type="SUPFAM" id="SSF47384">
    <property type="entry name" value="Homodimeric domain of signal transducing histidine kinase"/>
    <property type="match status" value="1"/>
</dbReference>
<evidence type="ECO:0000313" key="15">
    <source>
        <dbReference type="Proteomes" id="UP000823893"/>
    </source>
</evidence>
<dbReference type="InterPro" id="IPR003660">
    <property type="entry name" value="HAMP_dom"/>
</dbReference>
<dbReference type="InterPro" id="IPR036097">
    <property type="entry name" value="HisK_dim/P_sf"/>
</dbReference>
<organism evidence="14 15">
    <name type="scientific">Candidatus Blautia merdigallinarum</name>
    <dbReference type="NCBI Taxonomy" id="2838495"/>
    <lineage>
        <taxon>Bacteria</taxon>
        <taxon>Bacillati</taxon>
        <taxon>Bacillota</taxon>
        <taxon>Clostridia</taxon>
        <taxon>Lachnospirales</taxon>
        <taxon>Lachnospiraceae</taxon>
        <taxon>Blautia</taxon>
    </lineage>
</organism>
<dbReference type="Gene3D" id="3.30.565.10">
    <property type="entry name" value="Histidine kinase-like ATPase, C-terminal domain"/>
    <property type="match status" value="1"/>
</dbReference>
<keyword evidence="4" id="KW-0597">Phosphoprotein</keyword>
<dbReference type="PANTHER" id="PTHR45528">
    <property type="entry name" value="SENSOR HISTIDINE KINASE CPXA"/>
    <property type="match status" value="1"/>
</dbReference>
<dbReference type="SMART" id="SM00388">
    <property type="entry name" value="HisKA"/>
    <property type="match status" value="1"/>
</dbReference>
<feature type="transmembrane region" description="Helical" evidence="11">
    <location>
        <begin position="147"/>
        <end position="168"/>
    </location>
</feature>
<accession>A0A9D2N5N3</accession>
<dbReference type="InterPro" id="IPR036890">
    <property type="entry name" value="HATPase_C_sf"/>
</dbReference>
<dbReference type="PROSITE" id="PS50109">
    <property type="entry name" value="HIS_KIN"/>
    <property type="match status" value="1"/>
</dbReference>
<keyword evidence="9" id="KW-0902">Two-component regulatory system</keyword>
<evidence type="ECO:0000313" key="14">
    <source>
        <dbReference type="EMBL" id="HJC11331.1"/>
    </source>
</evidence>
<evidence type="ECO:0000259" key="12">
    <source>
        <dbReference type="PROSITE" id="PS50109"/>
    </source>
</evidence>